<dbReference type="EMBL" id="LSRX01000004">
    <property type="protein sequence ID" value="OLQ15401.1"/>
    <property type="molecule type" value="Genomic_DNA"/>
</dbReference>
<comment type="caution">
    <text evidence="1">The sequence shown here is derived from an EMBL/GenBank/DDBJ whole genome shotgun (WGS) entry which is preliminary data.</text>
</comment>
<dbReference type="OrthoDB" id="407777at2759"/>
<evidence type="ECO:0000313" key="2">
    <source>
        <dbReference type="Proteomes" id="UP000186817"/>
    </source>
</evidence>
<evidence type="ECO:0000313" key="1">
    <source>
        <dbReference type="EMBL" id="OLQ15401.1"/>
    </source>
</evidence>
<gene>
    <name evidence="1" type="ORF">AK812_SmicGene391</name>
</gene>
<organism evidence="1 2">
    <name type="scientific">Symbiodinium microadriaticum</name>
    <name type="common">Dinoflagellate</name>
    <name type="synonym">Zooxanthella microadriatica</name>
    <dbReference type="NCBI Taxonomy" id="2951"/>
    <lineage>
        <taxon>Eukaryota</taxon>
        <taxon>Sar</taxon>
        <taxon>Alveolata</taxon>
        <taxon>Dinophyceae</taxon>
        <taxon>Suessiales</taxon>
        <taxon>Symbiodiniaceae</taxon>
        <taxon>Symbiodinium</taxon>
    </lineage>
</organism>
<dbReference type="Proteomes" id="UP000186817">
    <property type="component" value="Unassembled WGS sequence"/>
</dbReference>
<protein>
    <submittedName>
        <fullName evidence="1">Uncharacterized protein</fullName>
    </submittedName>
</protein>
<name>A0A1Q9F6V5_SYMMI</name>
<accession>A0A1Q9F6V5</accession>
<dbReference type="AlphaFoldDB" id="A0A1Q9F6V5"/>
<sequence length="289" mass="32426">MTVVTTVSLRHLSGELIRQFAKELPTLQGTSVPRDSRAAVPKRQKRSIFVGFLRKDIYTSKDAAAWRYILKEMIANVQTETPKEMLDFLLPKDSPLLRKWMDKAVADGRPKSTASVGKTAADLEWQLHSAQLRETLGISVSSKIWTGKSSFKGWGLSLTDRVQDALDVTAANILSRKVKNTSAHLLNTVIDVSQSITRGTCTKQSGVHPCFTTSSELYSYREDRLILAIEMLAILGYPREMIIPEDFTNRQLKRLVGNTISLPCLGMMFWSFQVMRRRAFEAPAEMGGN</sequence>
<reference evidence="1 2" key="1">
    <citation type="submission" date="2016-02" db="EMBL/GenBank/DDBJ databases">
        <title>Genome analysis of coral dinoflagellate symbionts highlights evolutionary adaptations to a symbiotic lifestyle.</title>
        <authorList>
            <person name="Aranda M."/>
            <person name="Li Y."/>
            <person name="Liew Y.J."/>
            <person name="Baumgarten S."/>
            <person name="Simakov O."/>
            <person name="Wilson M."/>
            <person name="Piel J."/>
            <person name="Ashoor H."/>
            <person name="Bougouffa S."/>
            <person name="Bajic V.B."/>
            <person name="Ryu T."/>
            <person name="Ravasi T."/>
            <person name="Bayer T."/>
            <person name="Micklem G."/>
            <person name="Kim H."/>
            <person name="Bhak J."/>
            <person name="Lajeunesse T.C."/>
            <person name="Voolstra C.R."/>
        </authorList>
    </citation>
    <scope>NUCLEOTIDE SEQUENCE [LARGE SCALE GENOMIC DNA]</scope>
    <source>
        <strain evidence="1 2">CCMP2467</strain>
    </source>
</reference>
<keyword evidence="2" id="KW-1185">Reference proteome</keyword>
<proteinExistence type="predicted"/>